<feature type="region of interest" description="Disordered" evidence="3">
    <location>
        <begin position="21"/>
        <end position="45"/>
    </location>
</feature>
<comment type="caution">
    <text evidence="6">The sequence shown here is derived from an EMBL/GenBank/DDBJ whole genome shotgun (WGS) entry which is preliminary data.</text>
</comment>
<feature type="domain" description="Superoxide dismutase copper/zinc binding" evidence="5">
    <location>
        <begin position="71"/>
        <end position="202"/>
    </location>
</feature>
<keyword evidence="2" id="KW-0862">Zinc</keyword>
<dbReference type="OrthoDB" id="5431326at2"/>
<dbReference type="PROSITE" id="PS00332">
    <property type="entry name" value="SOD_CU_ZN_2"/>
    <property type="match status" value="1"/>
</dbReference>
<protein>
    <recommendedName>
        <fullName evidence="2">Superoxide dismutase [Cu-Zn]</fullName>
        <ecNumber evidence="2">1.15.1.1</ecNumber>
    </recommendedName>
</protein>
<dbReference type="PROSITE" id="PS51257">
    <property type="entry name" value="PROKAR_LIPOPROTEIN"/>
    <property type="match status" value="1"/>
</dbReference>
<feature type="region of interest" description="Disordered" evidence="3">
    <location>
        <begin position="71"/>
        <end position="90"/>
    </location>
</feature>
<gene>
    <name evidence="6" type="ORF">N788_04840</name>
</gene>
<dbReference type="PRINTS" id="PR00068">
    <property type="entry name" value="CUZNDISMTASE"/>
</dbReference>
<dbReference type="PATRIC" id="fig|1121014.3.peg.1857"/>
<dbReference type="Pfam" id="PF00080">
    <property type="entry name" value="Sod_Cu"/>
    <property type="match status" value="1"/>
</dbReference>
<dbReference type="RefSeq" id="WP_034224218.1">
    <property type="nucleotide sequence ID" value="NZ_AVCJ01000023.1"/>
</dbReference>
<sequence length="216" mass="21367">MKTTTTLLAAALSLALAGCSTESAPDVPTPAPNAAPEALAPADDASGAAGGIALAAQARVTLDPVQESGVGGELTFDPGEGGLRLHGQVTGLAPGSAHGFHLHETGDCSAPDATSAGGHFNPDDMQHGDRRTPGPHHAGDMPNLVAGDDGVAPVDVILEGLQIDGEPMLDVVGRAVIVHAQADDYASQPTGNAGARIACGVVELSQPAPVYDGPAS</sequence>
<evidence type="ECO:0000256" key="1">
    <source>
        <dbReference type="ARBA" id="ARBA00010457"/>
    </source>
</evidence>
<comment type="catalytic activity">
    <reaction evidence="2">
        <text>2 superoxide + 2 H(+) = H2O2 + O2</text>
        <dbReference type="Rhea" id="RHEA:20696"/>
        <dbReference type="ChEBI" id="CHEBI:15378"/>
        <dbReference type="ChEBI" id="CHEBI:15379"/>
        <dbReference type="ChEBI" id="CHEBI:16240"/>
        <dbReference type="ChEBI" id="CHEBI:18421"/>
        <dbReference type="EC" id="1.15.1.1"/>
    </reaction>
</comment>
<organism evidence="6 7">
    <name type="scientific">Arenimonas donghaensis DSM 18148 = HO3-R19</name>
    <dbReference type="NCBI Taxonomy" id="1121014"/>
    <lineage>
        <taxon>Bacteria</taxon>
        <taxon>Pseudomonadati</taxon>
        <taxon>Pseudomonadota</taxon>
        <taxon>Gammaproteobacteria</taxon>
        <taxon>Lysobacterales</taxon>
        <taxon>Lysobacteraceae</taxon>
        <taxon>Arenimonas</taxon>
    </lineage>
</organism>
<keyword evidence="2" id="KW-0560">Oxidoreductase</keyword>
<keyword evidence="4" id="KW-0732">Signal</keyword>
<comment type="function">
    <text evidence="2">Destroys radicals which are normally produced within the cells and which are toxic to biological systems.</text>
</comment>
<dbReference type="CDD" id="cd00305">
    <property type="entry name" value="Cu-Zn_Superoxide_Dismutase"/>
    <property type="match status" value="1"/>
</dbReference>
<dbReference type="EC" id="1.15.1.1" evidence="2"/>
<comment type="cofactor">
    <cofactor evidence="2">
        <name>Cu cation</name>
        <dbReference type="ChEBI" id="CHEBI:23378"/>
    </cofactor>
    <text evidence="2">Binds 1 copper ion per subunit.</text>
</comment>
<dbReference type="GO" id="GO:0005507">
    <property type="term" value="F:copper ion binding"/>
    <property type="evidence" value="ECO:0007669"/>
    <property type="project" value="InterPro"/>
</dbReference>
<dbReference type="Gene3D" id="2.60.40.200">
    <property type="entry name" value="Superoxide dismutase, copper/zinc binding domain"/>
    <property type="match status" value="1"/>
</dbReference>
<feature type="compositionally biased region" description="Low complexity" evidence="3">
    <location>
        <begin position="34"/>
        <end position="45"/>
    </location>
</feature>
<dbReference type="AlphaFoldDB" id="A0A087MH65"/>
<evidence type="ECO:0000256" key="3">
    <source>
        <dbReference type="SAM" id="MobiDB-lite"/>
    </source>
</evidence>
<dbReference type="PROSITE" id="PS00087">
    <property type="entry name" value="SOD_CU_ZN_1"/>
    <property type="match status" value="1"/>
</dbReference>
<comment type="similarity">
    <text evidence="1 2">Belongs to the Cu-Zn superoxide dismutase family.</text>
</comment>
<dbReference type="SUPFAM" id="SSF49329">
    <property type="entry name" value="Cu,Zn superoxide dismutase-like"/>
    <property type="match status" value="1"/>
</dbReference>
<keyword evidence="7" id="KW-1185">Reference proteome</keyword>
<dbReference type="InterPro" id="IPR036423">
    <property type="entry name" value="SOD-like_Cu/Zn_dom_sf"/>
</dbReference>
<keyword evidence="2" id="KW-0479">Metal-binding</keyword>
<accession>A0A087MH65</accession>
<evidence type="ECO:0000259" key="5">
    <source>
        <dbReference type="Pfam" id="PF00080"/>
    </source>
</evidence>
<proteinExistence type="inferred from homology"/>
<comment type="cofactor">
    <cofactor evidence="2">
        <name>Zn(2+)</name>
        <dbReference type="ChEBI" id="CHEBI:29105"/>
    </cofactor>
    <text evidence="2">Binds 1 zinc ion per subunit.</text>
</comment>
<reference evidence="7" key="1">
    <citation type="submission" date="2013-08" db="EMBL/GenBank/DDBJ databases">
        <title>Genome sequencing of Arenimonas donghaensis.</title>
        <authorList>
            <person name="Chen F."/>
            <person name="Wang G."/>
        </authorList>
    </citation>
    <scope>NUCLEOTIDE SEQUENCE [LARGE SCALE GENOMIC DNA]</scope>
    <source>
        <strain evidence="7">HO3-R19</strain>
    </source>
</reference>
<keyword evidence="2" id="KW-0186">Copper</keyword>
<dbReference type="InterPro" id="IPR001424">
    <property type="entry name" value="SOD_Cu_Zn_dom"/>
</dbReference>
<name>A0A087MH65_9GAMM</name>
<dbReference type="InterPro" id="IPR018152">
    <property type="entry name" value="SOD_Cu/Zn_BS"/>
</dbReference>
<dbReference type="InterPro" id="IPR024134">
    <property type="entry name" value="SOD_Cu/Zn_/chaperone"/>
</dbReference>
<feature type="signal peptide" evidence="4">
    <location>
        <begin position="1"/>
        <end position="24"/>
    </location>
</feature>
<dbReference type="GO" id="GO:0004784">
    <property type="term" value="F:superoxide dismutase activity"/>
    <property type="evidence" value="ECO:0007669"/>
    <property type="project" value="UniProtKB-EC"/>
</dbReference>
<feature type="compositionally biased region" description="Basic and acidic residues" evidence="3">
    <location>
        <begin position="121"/>
        <end position="132"/>
    </location>
</feature>
<dbReference type="PANTHER" id="PTHR10003">
    <property type="entry name" value="SUPEROXIDE DISMUTASE CU-ZN -RELATED"/>
    <property type="match status" value="1"/>
</dbReference>
<evidence type="ECO:0000313" key="6">
    <source>
        <dbReference type="EMBL" id="KFL36218.1"/>
    </source>
</evidence>
<feature type="region of interest" description="Disordered" evidence="3">
    <location>
        <begin position="103"/>
        <end position="139"/>
    </location>
</feature>
<dbReference type="STRING" id="1121014.N788_04840"/>
<evidence type="ECO:0000256" key="2">
    <source>
        <dbReference type="RuleBase" id="RU000393"/>
    </source>
</evidence>
<evidence type="ECO:0000313" key="7">
    <source>
        <dbReference type="Proteomes" id="UP000029085"/>
    </source>
</evidence>
<feature type="chain" id="PRO_5001826208" description="Superoxide dismutase [Cu-Zn]" evidence="4">
    <location>
        <begin position="25"/>
        <end position="216"/>
    </location>
</feature>
<reference evidence="6 7" key="2">
    <citation type="journal article" date="2015" name="Stand. Genomic Sci.">
        <title>High quality draft genomic sequence of Arenimonas donghaensis DSM 18148(T).</title>
        <authorList>
            <person name="Chen F."/>
            <person name="Wang H."/>
            <person name="Cao Y."/>
            <person name="Li X."/>
            <person name="Wang G."/>
        </authorList>
    </citation>
    <scope>NUCLEOTIDE SEQUENCE [LARGE SCALE GENOMIC DNA]</scope>
    <source>
        <strain evidence="6 7">HO3-R19</strain>
    </source>
</reference>
<dbReference type="EMBL" id="AVCJ01000023">
    <property type="protein sequence ID" value="KFL36218.1"/>
    <property type="molecule type" value="Genomic_DNA"/>
</dbReference>
<dbReference type="Proteomes" id="UP000029085">
    <property type="component" value="Unassembled WGS sequence"/>
</dbReference>
<evidence type="ECO:0000256" key="4">
    <source>
        <dbReference type="SAM" id="SignalP"/>
    </source>
</evidence>